<dbReference type="AlphaFoldDB" id="A0A443LHR2"/>
<evidence type="ECO:0000313" key="1">
    <source>
        <dbReference type="EMBL" id="RWR48709.1"/>
    </source>
</evidence>
<gene>
    <name evidence="1" type="ORF">EOW65_09410</name>
</gene>
<name>A0A443LHR2_9RHOB</name>
<organism evidence="1 2">
    <name type="scientific">Paenirhodobacter ferrireducens</name>
    <dbReference type="NCBI Taxonomy" id="1215032"/>
    <lineage>
        <taxon>Bacteria</taxon>
        <taxon>Pseudomonadati</taxon>
        <taxon>Pseudomonadota</taxon>
        <taxon>Alphaproteobacteria</taxon>
        <taxon>Rhodobacterales</taxon>
        <taxon>Rhodobacter group</taxon>
        <taxon>Paenirhodobacter</taxon>
    </lineage>
</organism>
<sequence>MADLRELGLRPENPMRDGAGFLKNIEMESISAQEANLCRRIPAADRVLTDPARFRRIRQRFEGISADWRCETSHHPPDSGQILGEIHKSRQLSAFDI</sequence>
<dbReference type="RefSeq" id="WP_128148827.1">
    <property type="nucleotide sequence ID" value="NZ_SAVB01000010.1"/>
</dbReference>
<dbReference type="Proteomes" id="UP000286594">
    <property type="component" value="Unassembled WGS sequence"/>
</dbReference>
<reference evidence="1 2" key="1">
    <citation type="submission" date="2019-01" db="EMBL/GenBank/DDBJ databases">
        <title>Sinorhodobacter populi sp. nov. isolated from the symptomatic bark tissue of Populus euramericana canker.</title>
        <authorList>
            <person name="Xu G."/>
        </authorList>
    </citation>
    <scope>NUCLEOTIDE SEQUENCE [LARGE SCALE GENOMIC DNA]</scope>
    <source>
        <strain evidence="1 2">CCTCC AB2012026</strain>
    </source>
</reference>
<evidence type="ECO:0000313" key="2">
    <source>
        <dbReference type="Proteomes" id="UP000286594"/>
    </source>
</evidence>
<comment type="caution">
    <text evidence="1">The sequence shown here is derived from an EMBL/GenBank/DDBJ whole genome shotgun (WGS) entry which is preliminary data.</text>
</comment>
<dbReference type="EMBL" id="SAVB01000010">
    <property type="protein sequence ID" value="RWR48709.1"/>
    <property type="molecule type" value="Genomic_DNA"/>
</dbReference>
<proteinExistence type="predicted"/>
<keyword evidence="2" id="KW-1185">Reference proteome</keyword>
<accession>A0A443LHR2</accession>
<protein>
    <submittedName>
        <fullName evidence="1">Uncharacterized protein</fullName>
    </submittedName>
</protein>